<proteinExistence type="predicted"/>
<sequence length="434" mass="49357">MTEAPNSTFRKETPTALTSTGLSTNPVLYTLVIDRLELTLCPQVEGPGTTQRIFSLPCTGEVYSASPAIALHRISTKVEAYYNYLWLVYYQGEPVAELATSHRLNQGRGEYNKLRFLNPLFYLQPPAYWLQALDAINKALQLQLANIVAVEIAFDANQDFVSLYGERYNHSSLNRHCRTENLEYRPARDYKAKPKDGQQRKPKMPVTSHHGGESFTIGAGNKQINIYDKGAEILKKDKPYIRAFWQASGITSGLMHRVEVKLKGEALEKITPRLRSLTDPSQLLAIFKQEVGLNLTFRELSTREYDRNRNYQYKPAHLIDFSQLPAPALKPVQAIVKPSVPASAKEQRQVKRLIKTLVEAFICFGEEADKEAIERHARRVHFQHLQAVVSGYADAYTPSRMDGSTRARKEEIKSIQDLPPMGWQEFNRSQQECI</sequence>
<dbReference type="AlphaFoldDB" id="M7NI30"/>
<dbReference type="EMBL" id="AODQ01000113">
    <property type="protein sequence ID" value="EMR01465.1"/>
    <property type="molecule type" value="Genomic_DNA"/>
</dbReference>
<dbReference type="STRING" id="1279009.ADICEAN_03396"/>
<evidence type="ECO:0000313" key="3">
    <source>
        <dbReference type="Proteomes" id="UP000011910"/>
    </source>
</evidence>
<evidence type="ECO:0000313" key="2">
    <source>
        <dbReference type="EMBL" id="EMR01465.1"/>
    </source>
</evidence>
<reference evidence="2 3" key="1">
    <citation type="journal article" date="2013" name="Genome Announc.">
        <title>Draft Genome Sequence of Cesiribacter andamanensis Strain AMV16T, Isolated from a Soil Sample from a Mud Volcano in the Andaman Islands, India.</title>
        <authorList>
            <person name="Shivaji S."/>
            <person name="Ara S."/>
            <person name="Begum Z."/>
            <person name="Srinivas T.N."/>
            <person name="Singh A."/>
            <person name="Kumar Pinnaka A."/>
        </authorList>
    </citation>
    <scope>NUCLEOTIDE SEQUENCE [LARGE SCALE GENOMIC DNA]</scope>
    <source>
        <strain evidence="2 3">AMV16</strain>
    </source>
</reference>
<comment type="caution">
    <text evidence="2">The sequence shown here is derived from an EMBL/GenBank/DDBJ whole genome shotgun (WGS) entry which is preliminary data.</text>
</comment>
<protein>
    <recommendedName>
        <fullName evidence="4">Replication initiation factor</fullName>
    </recommendedName>
</protein>
<dbReference type="Proteomes" id="UP000011910">
    <property type="component" value="Unassembled WGS sequence"/>
</dbReference>
<accession>M7NI30</accession>
<keyword evidence="3" id="KW-1185">Reference proteome</keyword>
<organism evidence="2 3">
    <name type="scientific">Cesiribacter andamanensis AMV16</name>
    <dbReference type="NCBI Taxonomy" id="1279009"/>
    <lineage>
        <taxon>Bacteria</taxon>
        <taxon>Pseudomonadati</taxon>
        <taxon>Bacteroidota</taxon>
        <taxon>Cytophagia</taxon>
        <taxon>Cytophagales</taxon>
        <taxon>Cesiribacteraceae</taxon>
        <taxon>Cesiribacter</taxon>
    </lineage>
</organism>
<name>M7NI30_9BACT</name>
<gene>
    <name evidence="2" type="ORF">ADICEAN_03396</name>
</gene>
<evidence type="ECO:0000256" key="1">
    <source>
        <dbReference type="SAM" id="MobiDB-lite"/>
    </source>
</evidence>
<evidence type="ECO:0008006" key="4">
    <source>
        <dbReference type="Google" id="ProtNLM"/>
    </source>
</evidence>
<feature type="region of interest" description="Disordered" evidence="1">
    <location>
        <begin position="191"/>
        <end position="212"/>
    </location>
</feature>